<dbReference type="Proteomes" id="UP000031565">
    <property type="component" value="Unassembled WGS sequence"/>
</dbReference>
<dbReference type="EMBL" id="JTLV02000007">
    <property type="protein sequence ID" value="PQM29760.1"/>
    <property type="molecule type" value="Genomic_DNA"/>
</dbReference>
<dbReference type="AlphaFoldDB" id="A0A2P6F8J8"/>
<proteinExistence type="predicted"/>
<evidence type="ECO:0000313" key="1">
    <source>
        <dbReference type="EMBL" id="PQM29760.1"/>
    </source>
</evidence>
<reference evidence="1 2" key="1">
    <citation type="journal article" date="2015" name="MBio">
        <title>Genome sequence of the Drosophila melanogaster male-killing Spiroplasma strain MSRO endosymbiont.</title>
        <authorList>
            <person name="Paredes J.C."/>
            <person name="Herren J.K."/>
            <person name="Schupfer F."/>
            <person name="Marin R."/>
            <person name="Claverol S."/>
            <person name="Kuo C.H."/>
            <person name="Lemaitre B."/>
            <person name="Beven L."/>
        </authorList>
    </citation>
    <scope>NUCLEOTIDE SEQUENCE [LARGE SCALE GENOMIC DNA]</scope>
    <source>
        <strain evidence="1 2">MSRO</strain>
    </source>
</reference>
<dbReference type="RefSeq" id="WP_105629283.1">
    <property type="nucleotide sequence ID" value="NZ_JTLV02000007.1"/>
</dbReference>
<keyword evidence="2" id="KW-1185">Reference proteome</keyword>
<evidence type="ECO:0000313" key="2">
    <source>
        <dbReference type="Proteomes" id="UP000031565"/>
    </source>
</evidence>
<organism evidence="1 2">
    <name type="scientific">Spiroplasma poulsonii</name>
    <dbReference type="NCBI Taxonomy" id="2138"/>
    <lineage>
        <taxon>Bacteria</taxon>
        <taxon>Bacillati</taxon>
        <taxon>Mycoplasmatota</taxon>
        <taxon>Mollicutes</taxon>
        <taxon>Entomoplasmatales</taxon>
        <taxon>Spiroplasmataceae</taxon>
        <taxon>Spiroplasma</taxon>
    </lineage>
</organism>
<name>A0A2P6F8J8_9MOLU</name>
<accession>A0A2P6F8J8</accession>
<protein>
    <submittedName>
        <fullName evidence="1">Uncharacterized protein</fullName>
    </submittedName>
</protein>
<comment type="caution">
    <text evidence="1">The sequence shown here is derived from an EMBL/GenBank/DDBJ whole genome shotgun (WGS) entry which is preliminary data.</text>
</comment>
<gene>
    <name evidence="1" type="ORF">SMSRO_SF029280</name>
</gene>
<sequence length="169" mass="19521">MKNNTPNKIKVNGGNVDNIISTQASSYFRRKDEFGNTVGQVQIEYSKMGSCNVWDILNMNNFINRQVTVLPLNYTQKLVFNPFTIPGGVGKFLNFISFGIPWGWVINQDEKSWPNFQWLNGFMSANIYSFYNDAFWSEKSKGKGFYHLKYLENKGTTKLVLYLVQMLIV</sequence>